<feature type="transmembrane region" description="Helical" evidence="1">
    <location>
        <begin position="132"/>
        <end position="153"/>
    </location>
</feature>
<protein>
    <recommendedName>
        <fullName evidence="4">Acyltransferase</fullName>
    </recommendedName>
</protein>
<dbReference type="OrthoDB" id="9767863at2"/>
<keyword evidence="3" id="KW-1185">Reference proteome</keyword>
<evidence type="ECO:0000313" key="2">
    <source>
        <dbReference type="EMBL" id="TNM65681.1"/>
    </source>
</evidence>
<dbReference type="AlphaFoldDB" id="A0A5C4XRQ6"/>
<gene>
    <name evidence="2" type="ORF">FHP24_05385</name>
</gene>
<evidence type="ECO:0008006" key="4">
    <source>
        <dbReference type="Google" id="ProtNLM"/>
    </source>
</evidence>
<name>A0A5C4XRQ6_9HYPH</name>
<feature type="transmembrane region" description="Helical" evidence="1">
    <location>
        <begin position="54"/>
        <end position="75"/>
    </location>
</feature>
<keyword evidence="1" id="KW-0472">Membrane</keyword>
<dbReference type="RefSeq" id="WP_139673899.1">
    <property type="nucleotide sequence ID" value="NZ_VDMN01000001.1"/>
</dbReference>
<comment type="caution">
    <text evidence="2">The sequence shown here is derived from an EMBL/GenBank/DDBJ whole genome shotgun (WGS) entry which is preliminary data.</text>
</comment>
<accession>A0A5C4XRQ6</accession>
<reference evidence="2 3" key="1">
    <citation type="submission" date="2019-06" db="EMBL/GenBank/DDBJ databases">
        <title>The draft genome of Rhizobium smilacinae PTYR-5.</title>
        <authorList>
            <person name="Liu L."/>
            <person name="Li L."/>
            <person name="Zhang X."/>
        </authorList>
    </citation>
    <scope>NUCLEOTIDE SEQUENCE [LARGE SCALE GENOMIC DNA]</scope>
    <source>
        <strain evidence="2 3">PTYR-5</strain>
    </source>
</reference>
<evidence type="ECO:0000313" key="3">
    <source>
        <dbReference type="Proteomes" id="UP000311605"/>
    </source>
</evidence>
<keyword evidence="1" id="KW-0812">Transmembrane</keyword>
<keyword evidence="1" id="KW-1133">Transmembrane helix</keyword>
<evidence type="ECO:0000256" key="1">
    <source>
        <dbReference type="SAM" id="Phobius"/>
    </source>
</evidence>
<dbReference type="EMBL" id="VDMN01000001">
    <property type="protein sequence ID" value="TNM65681.1"/>
    <property type="molecule type" value="Genomic_DNA"/>
</dbReference>
<feature type="transmembrane region" description="Helical" evidence="1">
    <location>
        <begin position="81"/>
        <end position="102"/>
    </location>
</feature>
<proteinExistence type="predicted"/>
<feature type="transmembrane region" description="Helical" evidence="1">
    <location>
        <begin position="109"/>
        <end position="126"/>
    </location>
</feature>
<sequence>MAILGVLLVLNFLSIEYSPPGYLFIGNAENGIRFLALFLTGALHQLYRDKISYSAVGAAICLFATVICMLVPPIAETGLCVFGAYVILWFALHGPLGSLGGLPKSDISYGLYLYGWPIQSLIVYYANGIPPMALTFVALPLAALCGWISWQLIEQPALALKNRAAAMPV</sequence>
<dbReference type="Proteomes" id="UP000311605">
    <property type="component" value="Unassembled WGS sequence"/>
</dbReference>
<organism evidence="2 3">
    <name type="scientific">Aliirhizobium smilacinae</name>
    <dbReference type="NCBI Taxonomy" id="1395944"/>
    <lineage>
        <taxon>Bacteria</taxon>
        <taxon>Pseudomonadati</taxon>
        <taxon>Pseudomonadota</taxon>
        <taxon>Alphaproteobacteria</taxon>
        <taxon>Hyphomicrobiales</taxon>
        <taxon>Rhizobiaceae</taxon>
        <taxon>Aliirhizobium</taxon>
    </lineage>
</organism>